<sequence>MNTPELASALTTTAGVRLSVLDLAGVGVGTSVGDALAATTALAVRAEELGYHRFWVAEHHGMPAVASAAPAVLLAHLGAHTSTIRLGSGGVMLPNHAPMVIAEQFGTLAALHPGRIDLGLGRAPGSDQLTAYALRRRMDPSGPDDFADQIDELVHFMRRDFPADHPFAAIRTTPAIPVPLYILGSSDYGARLAARLGLPYAFAHHFAGAGGNTGAALDLYRSQFRPSDVLAEPYPMIGVSALAADTEERARYEARAGALSMLLLRSGRLQEIPSPEQAAAYPYSPAELDLLRAMGRTEVVGSAEQVAAGLDELAQRYGVREMIISTRAYSLPAKLASMDLIAQAYSRVGAAG</sequence>
<evidence type="ECO:0000259" key="2">
    <source>
        <dbReference type="Pfam" id="PF00296"/>
    </source>
</evidence>
<dbReference type="InterPro" id="IPR036661">
    <property type="entry name" value="Luciferase-like_sf"/>
</dbReference>
<dbReference type="GO" id="GO:0004497">
    <property type="term" value="F:monooxygenase activity"/>
    <property type="evidence" value="ECO:0007669"/>
    <property type="project" value="UniProtKB-KW"/>
</dbReference>
<organism evidence="3 4">
    <name type="scientific">Nakamurella multipartita (strain ATCC 700099 / DSM 44233 / CIP 104796 / JCM 9543 / NBRC 105858 / Y-104)</name>
    <name type="common">Microsphaera multipartita</name>
    <dbReference type="NCBI Taxonomy" id="479431"/>
    <lineage>
        <taxon>Bacteria</taxon>
        <taxon>Bacillati</taxon>
        <taxon>Actinomycetota</taxon>
        <taxon>Actinomycetes</taxon>
        <taxon>Nakamurellales</taxon>
        <taxon>Nakamurellaceae</taxon>
        <taxon>Nakamurella</taxon>
    </lineage>
</organism>
<keyword evidence="4" id="KW-1185">Reference proteome</keyword>
<dbReference type="RefSeq" id="WP_015748530.1">
    <property type="nucleotide sequence ID" value="NC_013235.1"/>
</dbReference>
<proteinExistence type="predicted"/>
<dbReference type="Gene3D" id="3.20.20.30">
    <property type="entry name" value="Luciferase-like domain"/>
    <property type="match status" value="1"/>
</dbReference>
<evidence type="ECO:0000313" key="4">
    <source>
        <dbReference type="Proteomes" id="UP000002218"/>
    </source>
</evidence>
<feature type="domain" description="Luciferase-like" evidence="2">
    <location>
        <begin position="17"/>
        <end position="319"/>
    </location>
</feature>
<dbReference type="GO" id="GO:0016705">
    <property type="term" value="F:oxidoreductase activity, acting on paired donors, with incorporation or reduction of molecular oxygen"/>
    <property type="evidence" value="ECO:0007669"/>
    <property type="project" value="InterPro"/>
</dbReference>
<dbReference type="FunFam" id="3.20.20.30:FF:000002">
    <property type="entry name" value="LLM class flavin-dependent oxidoreductase"/>
    <property type="match status" value="1"/>
</dbReference>
<dbReference type="EMBL" id="CP001737">
    <property type="protein sequence ID" value="ACV79664.1"/>
    <property type="molecule type" value="Genomic_DNA"/>
</dbReference>
<accession>C8XDW1</accession>
<protein>
    <submittedName>
        <fullName evidence="3">Luciferase-like monooxygenase</fullName>
    </submittedName>
</protein>
<keyword evidence="3" id="KW-0560">Oxidoreductase</keyword>
<evidence type="ECO:0000313" key="3">
    <source>
        <dbReference type="EMBL" id="ACV79664.1"/>
    </source>
</evidence>
<gene>
    <name evidence="3" type="ordered locus">Namu_3336</name>
</gene>
<dbReference type="PANTHER" id="PTHR30137:SF6">
    <property type="entry name" value="LUCIFERASE-LIKE MONOOXYGENASE"/>
    <property type="match status" value="1"/>
</dbReference>
<dbReference type="InterPro" id="IPR050766">
    <property type="entry name" value="Bact_Lucif_Oxidored"/>
</dbReference>
<dbReference type="Proteomes" id="UP000002218">
    <property type="component" value="Chromosome"/>
</dbReference>
<dbReference type="InterPro" id="IPR019949">
    <property type="entry name" value="CmoO-like"/>
</dbReference>
<comment type="similarity">
    <text evidence="1">To bacterial alkanal monooxygenase alpha and beta chains.</text>
</comment>
<dbReference type="InterPro" id="IPR011251">
    <property type="entry name" value="Luciferase-like_dom"/>
</dbReference>
<name>C8XDW1_NAKMY</name>
<dbReference type="eggNOG" id="COG2141">
    <property type="taxonomic scope" value="Bacteria"/>
</dbReference>
<dbReference type="KEGG" id="nml:Namu_3336"/>
<dbReference type="SUPFAM" id="SSF51679">
    <property type="entry name" value="Bacterial luciferase-like"/>
    <property type="match status" value="1"/>
</dbReference>
<dbReference type="NCBIfam" id="TIGR03558">
    <property type="entry name" value="oxido_grp_1"/>
    <property type="match status" value="1"/>
</dbReference>
<reference evidence="4" key="1">
    <citation type="submission" date="2009-09" db="EMBL/GenBank/DDBJ databases">
        <title>The complete genome of Nakamurella multipartita DSM 44233.</title>
        <authorList>
            <consortium name="US DOE Joint Genome Institute (JGI-PGF)"/>
            <person name="Lucas S."/>
            <person name="Copeland A."/>
            <person name="Lapidus A."/>
            <person name="Glavina del Rio T."/>
            <person name="Dalin E."/>
            <person name="Tice H."/>
            <person name="Bruce D."/>
            <person name="Goodwin L."/>
            <person name="Pitluck S."/>
            <person name="Kyrpides N."/>
            <person name="Mavromatis K."/>
            <person name="Ivanova N."/>
            <person name="Ovchinnikova G."/>
            <person name="Sims D."/>
            <person name="Meincke L."/>
            <person name="Brettin T."/>
            <person name="Detter J.C."/>
            <person name="Han C."/>
            <person name="Larimer F."/>
            <person name="Land M."/>
            <person name="Hauser L."/>
            <person name="Markowitz V."/>
            <person name="Cheng J.-F."/>
            <person name="Hugenholtz P."/>
            <person name="Woyke T."/>
            <person name="Wu D."/>
            <person name="Klenk H.-P."/>
            <person name="Eisen J.A."/>
        </authorList>
    </citation>
    <scope>NUCLEOTIDE SEQUENCE [LARGE SCALE GENOMIC DNA]</scope>
    <source>
        <strain evidence="4">ATCC 700099 / DSM 44233 / CIP 104796 / JCM 9543 / NBRC 105858 / Y-104</strain>
    </source>
</reference>
<dbReference type="STRING" id="479431.Namu_3336"/>
<dbReference type="AlphaFoldDB" id="C8XDW1"/>
<dbReference type="GO" id="GO:0005829">
    <property type="term" value="C:cytosol"/>
    <property type="evidence" value="ECO:0007669"/>
    <property type="project" value="TreeGrafter"/>
</dbReference>
<dbReference type="HOGENOM" id="CLU_027853_9_0_11"/>
<dbReference type="InParanoid" id="C8XDW1"/>
<evidence type="ECO:0000256" key="1">
    <source>
        <dbReference type="ARBA" id="ARBA00007789"/>
    </source>
</evidence>
<dbReference type="PANTHER" id="PTHR30137">
    <property type="entry name" value="LUCIFERASE-LIKE MONOOXYGENASE"/>
    <property type="match status" value="1"/>
</dbReference>
<dbReference type="Pfam" id="PF00296">
    <property type="entry name" value="Bac_luciferase"/>
    <property type="match status" value="1"/>
</dbReference>
<keyword evidence="3" id="KW-0503">Monooxygenase</keyword>
<reference evidence="3 4" key="2">
    <citation type="journal article" date="2010" name="Stand. Genomic Sci.">
        <title>Complete genome sequence of Nakamurella multipartita type strain (Y-104).</title>
        <authorList>
            <person name="Tice H."/>
            <person name="Mayilraj S."/>
            <person name="Sims D."/>
            <person name="Lapidus A."/>
            <person name="Nolan M."/>
            <person name="Lucas S."/>
            <person name="Glavina Del Rio T."/>
            <person name="Copeland A."/>
            <person name="Cheng J.F."/>
            <person name="Meincke L."/>
            <person name="Bruce D."/>
            <person name="Goodwin L."/>
            <person name="Pitluck S."/>
            <person name="Ivanova N."/>
            <person name="Mavromatis K."/>
            <person name="Ovchinnikova G."/>
            <person name="Pati A."/>
            <person name="Chen A."/>
            <person name="Palaniappan K."/>
            <person name="Land M."/>
            <person name="Hauser L."/>
            <person name="Chang Y.J."/>
            <person name="Jeffries C.D."/>
            <person name="Detter J.C."/>
            <person name="Brettin T."/>
            <person name="Rohde M."/>
            <person name="Goker M."/>
            <person name="Bristow J."/>
            <person name="Eisen J.A."/>
            <person name="Markowitz V."/>
            <person name="Hugenholtz P."/>
            <person name="Kyrpides N.C."/>
            <person name="Klenk H.P."/>
            <person name="Chen F."/>
        </authorList>
    </citation>
    <scope>NUCLEOTIDE SEQUENCE [LARGE SCALE GENOMIC DNA]</scope>
    <source>
        <strain evidence="4">ATCC 700099 / DSM 44233 / CIP 104796 / JCM 9543 / NBRC 105858 / Y-104</strain>
    </source>
</reference>